<dbReference type="PRINTS" id="PR00455">
    <property type="entry name" value="HTHTETR"/>
</dbReference>
<reference evidence="6 7" key="1">
    <citation type="submission" date="2020-08" db="EMBL/GenBank/DDBJ databases">
        <title>Sequencing the genomes of 1000 actinobacteria strains.</title>
        <authorList>
            <person name="Klenk H.-P."/>
        </authorList>
    </citation>
    <scope>NUCLEOTIDE SEQUENCE [LARGE SCALE GENOMIC DNA]</scope>
    <source>
        <strain evidence="6 7">DSM 44230</strain>
    </source>
</reference>
<keyword evidence="7" id="KW-1185">Reference proteome</keyword>
<accession>A0A7W7FX06</accession>
<name>A0A7W7FX06_9PSEU</name>
<evidence type="ECO:0000313" key="6">
    <source>
        <dbReference type="EMBL" id="MBB4680138.1"/>
    </source>
</evidence>
<dbReference type="SUPFAM" id="SSF46689">
    <property type="entry name" value="Homeodomain-like"/>
    <property type="match status" value="1"/>
</dbReference>
<sequence length="210" mass="22450">MPRITKEDKARNRDNIVAAAGRMFRSQGIDSVGIADLMKAAGLTHGGFYNHFPSKDALAVEVCNSAFAASHAAMNQLIEQGTDESGTPMTKIVQEYLSTGHRDSPEAGCPSAALVGDAWRQGEEIQSAYAAGVQGYLCGFAAEIRLEAAARGEELPETEVRDQAVRLLSEMVGAMVLARAVHQANPTLSDEILESSRRNLFSDPAAERTG</sequence>
<proteinExistence type="predicted"/>
<evidence type="ECO:0000256" key="4">
    <source>
        <dbReference type="PROSITE-ProRule" id="PRU00335"/>
    </source>
</evidence>
<gene>
    <name evidence="6" type="ORF">HNR67_006256</name>
</gene>
<dbReference type="Proteomes" id="UP000533598">
    <property type="component" value="Unassembled WGS sequence"/>
</dbReference>
<dbReference type="InterPro" id="IPR009057">
    <property type="entry name" value="Homeodomain-like_sf"/>
</dbReference>
<feature type="DNA-binding region" description="H-T-H motif" evidence="4">
    <location>
        <begin position="33"/>
        <end position="52"/>
    </location>
</feature>
<dbReference type="PANTHER" id="PTHR47506:SF7">
    <property type="entry name" value="TRANSCRIPTIONAL REGULATORY PROTEIN"/>
    <property type="match status" value="1"/>
</dbReference>
<protein>
    <submittedName>
        <fullName evidence="6">TetR/AcrR family transcriptional repressor of nem operon</fullName>
    </submittedName>
</protein>
<feature type="domain" description="HTH tetR-type" evidence="5">
    <location>
        <begin position="10"/>
        <end position="70"/>
    </location>
</feature>
<dbReference type="InterPro" id="IPR036271">
    <property type="entry name" value="Tet_transcr_reg_TetR-rel_C_sf"/>
</dbReference>
<keyword evidence="2 4" id="KW-0238">DNA-binding</keyword>
<dbReference type="EMBL" id="JACHMH010000001">
    <property type="protein sequence ID" value="MBB4680138.1"/>
    <property type="molecule type" value="Genomic_DNA"/>
</dbReference>
<dbReference type="PROSITE" id="PS50977">
    <property type="entry name" value="HTH_TETR_2"/>
    <property type="match status" value="1"/>
</dbReference>
<dbReference type="PANTHER" id="PTHR47506">
    <property type="entry name" value="TRANSCRIPTIONAL REGULATORY PROTEIN"/>
    <property type="match status" value="1"/>
</dbReference>
<evidence type="ECO:0000259" key="5">
    <source>
        <dbReference type="PROSITE" id="PS50977"/>
    </source>
</evidence>
<comment type="caution">
    <text evidence="6">The sequence shown here is derived from an EMBL/GenBank/DDBJ whole genome shotgun (WGS) entry which is preliminary data.</text>
</comment>
<dbReference type="RefSeq" id="WP_185005805.1">
    <property type="nucleotide sequence ID" value="NZ_BAAAUI010000020.1"/>
</dbReference>
<dbReference type="InterPro" id="IPR001647">
    <property type="entry name" value="HTH_TetR"/>
</dbReference>
<dbReference type="AlphaFoldDB" id="A0A7W7FX06"/>
<organism evidence="6 7">
    <name type="scientific">Crossiella cryophila</name>
    <dbReference type="NCBI Taxonomy" id="43355"/>
    <lineage>
        <taxon>Bacteria</taxon>
        <taxon>Bacillati</taxon>
        <taxon>Actinomycetota</taxon>
        <taxon>Actinomycetes</taxon>
        <taxon>Pseudonocardiales</taxon>
        <taxon>Pseudonocardiaceae</taxon>
        <taxon>Crossiella</taxon>
    </lineage>
</organism>
<keyword evidence="3" id="KW-0804">Transcription</keyword>
<dbReference type="SUPFAM" id="SSF48498">
    <property type="entry name" value="Tetracyclin repressor-like, C-terminal domain"/>
    <property type="match status" value="1"/>
</dbReference>
<keyword evidence="1" id="KW-0805">Transcription regulation</keyword>
<dbReference type="Pfam" id="PF00440">
    <property type="entry name" value="TetR_N"/>
    <property type="match status" value="1"/>
</dbReference>
<dbReference type="GO" id="GO:0003677">
    <property type="term" value="F:DNA binding"/>
    <property type="evidence" value="ECO:0007669"/>
    <property type="project" value="UniProtKB-UniRule"/>
</dbReference>
<evidence type="ECO:0000256" key="3">
    <source>
        <dbReference type="ARBA" id="ARBA00023163"/>
    </source>
</evidence>
<evidence type="ECO:0000313" key="7">
    <source>
        <dbReference type="Proteomes" id="UP000533598"/>
    </source>
</evidence>
<evidence type="ECO:0000256" key="1">
    <source>
        <dbReference type="ARBA" id="ARBA00023015"/>
    </source>
</evidence>
<dbReference type="Gene3D" id="1.10.357.10">
    <property type="entry name" value="Tetracycline Repressor, domain 2"/>
    <property type="match status" value="1"/>
</dbReference>
<dbReference type="Gene3D" id="1.10.10.60">
    <property type="entry name" value="Homeodomain-like"/>
    <property type="match status" value="1"/>
</dbReference>
<evidence type="ECO:0000256" key="2">
    <source>
        <dbReference type="ARBA" id="ARBA00023125"/>
    </source>
</evidence>